<keyword evidence="1" id="KW-0966">Cell projection</keyword>
<sequence length="252" mass="28792">METAGTELPILGQSDETPCDSCHGGCCRTFVIPLTGADIWKLERDLKKSFWEFACRWEDPHGSIAQKYAPHFHFQDEPKTPFVIGLIQSESTFIPRTTKCQFLREGAPDEEHPLGVARCGIYNSRPSACRVFPTRFDNTGDVVEIVQVPNQLNEDENQAYNLCPRPWEPADFDPVTTMEHLTIAAYEMRFFHKIAQLWNRKPGPWNIFPDFLKIVYSERVMHGEKTLDEELFPTIIKFPAAAESETPSKRAA</sequence>
<keyword evidence="1" id="KW-0969">Cilium</keyword>
<dbReference type="GO" id="GO:0032259">
    <property type="term" value="P:methylation"/>
    <property type="evidence" value="ECO:0007669"/>
    <property type="project" value="UniProtKB-KW"/>
</dbReference>
<protein>
    <submittedName>
        <fullName evidence="1">Flagellin N-methylase</fullName>
    </submittedName>
</protein>
<evidence type="ECO:0000313" key="1">
    <source>
        <dbReference type="EMBL" id="QDU79363.1"/>
    </source>
</evidence>
<dbReference type="Pfam" id="PF03692">
    <property type="entry name" value="CxxCxxCC"/>
    <property type="match status" value="1"/>
</dbReference>
<keyword evidence="2" id="KW-1185">Reference proteome</keyword>
<keyword evidence="1" id="KW-0808">Transferase</keyword>
<dbReference type="InterPro" id="IPR005358">
    <property type="entry name" value="Puta_zinc/iron-chelating_dom"/>
</dbReference>
<dbReference type="EMBL" id="CP036281">
    <property type="protein sequence ID" value="QDU79363.1"/>
    <property type="molecule type" value="Genomic_DNA"/>
</dbReference>
<dbReference type="GO" id="GO:0008168">
    <property type="term" value="F:methyltransferase activity"/>
    <property type="evidence" value="ECO:0007669"/>
    <property type="project" value="UniProtKB-KW"/>
</dbReference>
<dbReference type="RefSeq" id="WP_144993911.1">
    <property type="nucleotide sequence ID" value="NZ_CP036281.1"/>
</dbReference>
<organism evidence="1 2">
    <name type="scientific">Polystyrenella longa</name>
    <dbReference type="NCBI Taxonomy" id="2528007"/>
    <lineage>
        <taxon>Bacteria</taxon>
        <taxon>Pseudomonadati</taxon>
        <taxon>Planctomycetota</taxon>
        <taxon>Planctomycetia</taxon>
        <taxon>Planctomycetales</taxon>
        <taxon>Planctomycetaceae</taxon>
        <taxon>Polystyrenella</taxon>
    </lineage>
</organism>
<dbReference type="AlphaFoldDB" id="A0A518CJG3"/>
<dbReference type="Proteomes" id="UP000317178">
    <property type="component" value="Chromosome"/>
</dbReference>
<keyword evidence="1" id="KW-0282">Flagellum</keyword>
<keyword evidence="1" id="KW-0489">Methyltransferase</keyword>
<gene>
    <name evidence="1" type="ORF">Pla110_10710</name>
</gene>
<accession>A0A518CJG3</accession>
<evidence type="ECO:0000313" key="2">
    <source>
        <dbReference type="Proteomes" id="UP000317178"/>
    </source>
</evidence>
<proteinExistence type="predicted"/>
<reference evidence="1 2" key="1">
    <citation type="submission" date="2019-02" db="EMBL/GenBank/DDBJ databases">
        <title>Deep-cultivation of Planctomycetes and their phenomic and genomic characterization uncovers novel biology.</title>
        <authorList>
            <person name="Wiegand S."/>
            <person name="Jogler M."/>
            <person name="Boedeker C."/>
            <person name="Pinto D."/>
            <person name="Vollmers J."/>
            <person name="Rivas-Marin E."/>
            <person name="Kohn T."/>
            <person name="Peeters S.H."/>
            <person name="Heuer A."/>
            <person name="Rast P."/>
            <person name="Oberbeckmann S."/>
            <person name="Bunk B."/>
            <person name="Jeske O."/>
            <person name="Meyerdierks A."/>
            <person name="Storesund J.E."/>
            <person name="Kallscheuer N."/>
            <person name="Luecker S."/>
            <person name="Lage O.M."/>
            <person name="Pohl T."/>
            <person name="Merkel B.J."/>
            <person name="Hornburger P."/>
            <person name="Mueller R.-W."/>
            <person name="Bruemmer F."/>
            <person name="Labrenz M."/>
            <person name="Spormann A.M."/>
            <person name="Op den Camp H."/>
            <person name="Overmann J."/>
            <person name="Amann R."/>
            <person name="Jetten M.S.M."/>
            <person name="Mascher T."/>
            <person name="Medema M.H."/>
            <person name="Devos D.P."/>
            <person name="Kaster A.-K."/>
            <person name="Ovreas L."/>
            <person name="Rohde M."/>
            <person name="Galperin M.Y."/>
            <person name="Jogler C."/>
        </authorList>
    </citation>
    <scope>NUCLEOTIDE SEQUENCE [LARGE SCALE GENOMIC DNA]</scope>
    <source>
        <strain evidence="1 2">Pla110</strain>
    </source>
</reference>
<dbReference type="KEGG" id="plon:Pla110_10710"/>
<dbReference type="OrthoDB" id="9810361at2"/>
<name>A0A518CJG3_9PLAN</name>